<dbReference type="GO" id="GO:0005802">
    <property type="term" value="C:trans-Golgi network"/>
    <property type="evidence" value="ECO:0007669"/>
    <property type="project" value="TreeGrafter"/>
</dbReference>
<dbReference type="FunFam" id="1.20.1280.290:FF:000008">
    <property type="entry name" value="PQ-loop repeat-containing protein 1"/>
    <property type="match status" value="1"/>
</dbReference>
<feature type="transmembrane region" description="Helical" evidence="8">
    <location>
        <begin position="94"/>
        <end position="115"/>
    </location>
</feature>
<dbReference type="SMART" id="SM00679">
    <property type="entry name" value="CTNS"/>
    <property type="match status" value="2"/>
</dbReference>
<dbReference type="GO" id="GO:0045332">
    <property type="term" value="P:phospholipid translocation"/>
    <property type="evidence" value="ECO:0007669"/>
    <property type="project" value="TreeGrafter"/>
</dbReference>
<dbReference type="PANTHER" id="PTHR14856">
    <property type="entry name" value="PQ-LOOP REPEAT-CONTAINING PROTEIN 1-LIKE PROTEIN"/>
    <property type="match status" value="1"/>
</dbReference>
<reference evidence="9" key="1">
    <citation type="submission" date="2022-01" db="EMBL/GenBank/DDBJ databases">
        <authorList>
            <person name="King R."/>
        </authorList>
    </citation>
    <scope>NUCLEOTIDE SEQUENCE</scope>
</reference>
<evidence type="ECO:0000256" key="6">
    <source>
        <dbReference type="ARBA" id="ARBA00040648"/>
    </source>
</evidence>
<feature type="transmembrane region" description="Helical" evidence="8">
    <location>
        <begin position="167"/>
        <end position="185"/>
    </location>
</feature>
<keyword evidence="4 8" id="KW-1133">Transmembrane helix</keyword>
<dbReference type="GO" id="GO:0016020">
    <property type="term" value="C:membrane"/>
    <property type="evidence" value="ECO:0007669"/>
    <property type="project" value="UniProtKB-SubCell"/>
</dbReference>
<dbReference type="PANTHER" id="PTHR14856:SF9">
    <property type="entry name" value="PQ-LOOP REPEAT-CONTAINING PROTEIN 1"/>
    <property type="match status" value="1"/>
</dbReference>
<gene>
    <name evidence="9" type="ORF">NEZAVI_LOCUS7111</name>
</gene>
<evidence type="ECO:0000313" key="9">
    <source>
        <dbReference type="EMBL" id="CAH1397245.1"/>
    </source>
</evidence>
<keyword evidence="10" id="KW-1185">Reference proteome</keyword>
<accession>A0A9P0H816</accession>
<evidence type="ECO:0000313" key="10">
    <source>
        <dbReference type="Proteomes" id="UP001152798"/>
    </source>
</evidence>
<organism evidence="9 10">
    <name type="scientific">Nezara viridula</name>
    <name type="common">Southern green stink bug</name>
    <name type="synonym">Cimex viridulus</name>
    <dbReference type="NCBI Taxonomy" id="85310"/>
    <lineage>
        <taxon>Eukaryota</taxon>
        <taxon>Metazoa</taxon>
        <taxon>Ecdysozoa</taxon>
        <taxon>Arthropoda</taxon>
        <taxon>Hexapoda</taxon>
        <taxon>Insecta</taxon>
        <taxon>Pterygota</taxon>
        <taxon>Neoptera</taxon>
        <taxon>Paraneoptera</taxon>
        <taxon>Hemiptera</taxon>
        <taxon>Heteroptera</taxon>
        <taxon>Panheteroptera</taxon>
        <taxon>Pentatomomorpha</taxon>
        <taxon>Pentatomoidea</taxon>
        <taxon>Pentatomidae</taxon>
        <taxon>Pentatominae</taxon>
        <taxon>Nezara</taxon>
    </lineage>
</organism>
<feature type="transmembrane region" description="Helical" evidence="8">
    <location>
        <begin position="251"/>
        <end position="273"/>
    </location>
</feature>
<proteinExistence type="predicted"/>
<dbReference type="GO" id="GO:0042147">
    <property type="term" value="P:retrograde transport, endosome to Golgi"/>
    <property type="evidence" value="ECO:0007669"/>
    <property type="project" value="TreeGrafter"/>
</dbReference>
<evidence type="ECO:0000256" key="1">
    <source>
        <dbReference type="ARBA" id="ARBA00004141"/>
    </source>
</evidence>
<evidence type="ECO:0000256" key="4">
    <source>
        <dbReference type="ARBA" id="ARBA00022989"/>
    </source>
</evidence>
<dbReference type="Proteomes" id="UP001152798">
    <property type="component" value="Chromosome 3"/>
</dbReference>
<name>A0A9P0H816_NEZVI</name>
<dbReference type="AlphaFoldDB" id="A0A9P0H816"/>
<keyword evidence="5 8" id="KW-0472">Membrane</keyword>
<feature type="transmembrane region" description="Helical" evidence="8">
    <location>
        <begin position="68"/>
        <end position="88"/>
    </location>
</feature>
<keyword evidence="3" id="KW-0677">Repeat</keyword>
<dbReference type="Gene3D" id="1.20.1280.290">
    <property type="match status" value="2"/>
</dbReference>
<keyword evidence="2 8" id="KW-0812">Transmembrane</keyword>
<evidence type="ECO:0000256" key="7">
    <source>
        <dbReference type="ARBA" id="ARBA00043159"/>
    </source>
</evidence>
<dbReference type="Pfam" id="PF04193">
    <property type="entry name" value="PQ-loop"/>
    <property type="match status" value="2"/>
</dbReference>
<protein>
    <recommendedName>
        <fullName evidence="6">Solute carrier family 66 member 2</fullName>
    </recommendedName>
    <alternativeName>
        <fullName evidence="7">PQ-loop repeat-containing protein 1</fullName>
    </alternativeName>
</protein>
<dbReference type="OrthoDB" id="292213at2759"/>
<evidence type="ECO:0000256" key="3">
    <source>
        <dbReference type="ARBA" id="ARBA00022737"/>
    </source>
</evidence>
<comment type="subcellular location">
    <subcellularLocation>
        <location evidence="1">Membrane</location>
        <topology evidence="1">Multi-pass membrane protein</topology>
    </subcellularLocation>
</comment>
<evidence type="ECO:0000256" key="2">
    <source>
        <dbReference type="ARBA" id="ARBA00022692"/>
    </source>
</evidence>
<feature type="transmembrane region" description="Helical" evidence="8">
    <location>
        <begin position="225"/>
        <end position="245"/>
    </location>
</feature>
<dbReference type="InterPro" id="IPR052241">
    <property type="entry name" value="SLC66/Scramblase_ANY1"/>
</dbReference>
<dbReference type="InterPro" id="IPR006603">
    <property type="entry name" value="PQ-loop_rpt"/>
</dbReference>
<dbReference type="EMBL" id="OV725079">
    <property type="protein sequence ID" value="CAH1397245.1"/>
    <property type="molecule type" value="Genomic_DNA"/>
</dbReference>
<dbReference type="GO" id="GO:0005768">
    <property type="term" value="C:endosome"/>
    <property type="evidence" value="ECO:0007669"/>
    <property type="project" value="TreeGrafter"/>
</dbReference>
<evidence type="ECO:0000256" key="8">
    <source>
        <dbReference type="SAM" id="Phobius"/>
    </source>
</evidence>
<evidence type="ECO:0000256" key="5">
    <source>
        <dbReference type="ARBA" id="ARBA00023136"/>
    </source>
</evidence>
<dbReference type="GO" id="GO:0005829">
    <property type="term" value="C:cytosol"/>
    <property type="evidence" value="ECO:0007669"/>
    <property type="project" value="GOC"/>
</dbReference>
<dbReference type="FunFam" id="1.20.1280.290:FF:000005">
    <property type="entry name" value="PQ-loop repeat-containing protein 1"/>
    <property type="match status" value="1"/>
</dbReference>
<sequence>MVELWNGTFQLKSSCHPDTMDYILEEVQEITLPKVIKWISSTVMIFGGVAPFIPQYREIKRKNDAEGFSLYVCLALLIANTLRILFWFGKRYELPLLAQSMIMNIMMLLMIHLCVKVKNRSQIIRGPDRVFTGIGPAHDEMPLRPKKREYPFDFDWKYFWAWTDFQSYIDFLLVVSLVMSLLTFLLLDFIIYVEILGFLALFMEAMLAVPQLVKNFKSKSTEGMSILMVLMWTVGDVFKTTYFILREAPAQFWLCGSLQVLIDVTILGQVWLYHKWFHHGKPMMLNNIKIVYD</sequence>